<dbReference type="Proteomes" id="UP000307173">
    <property type="component" value="Unassembled WGS sequence"/>
</dbReference>
<organism evidence="9 10">
    <name type="scientific">Pichia inconspicua</name>
    <dbReference type="NCBI Taxonomy" id="52247"/>
    <lineage>
        <taxon>Eukaryota</taxon>
        <taxon>Fungi</taxon>
        <taxon>Dikarya</taxon>
        <taxon>Ascomycota</taxon>
        <taxon>Saccharomycotina</taxon>
        <taxon>Pichiomycetes</taxon>
        <taxon>Pichiales</taxon>
        <taxon>Pichiaceae</taxon>
        <taxon>Pichia</taxon>
    </lineage>
</organism>
<dbReference type="AlphaFoldDB" id="A0A4T0WZI5"/>
<evidence type="ECO:0000313" key="10">
    <source>
        <dbReference type="Proteomes" id="UP000307173"/>
    </source>
</evidence>
<keyword evidence="10" id="KW-1185">Reference proteome</keyword>
<sequence>MEQAQQQLDELEWRSPEWINVNGLRTDNVLEYLSESPFWDRQCSNQQLKMQRGGIVPIPTVDPELTRMRGVEYVLLLAREPDLWVVRKQFRSGNGNGDGDSNGNGNGGENTTPLADYYVVGARVYMSPRVGDVLRASCLGIAESLRAVGVDTGDGTTINITDTDTGDTDTTTTNTTAADTADTGDTAAAVLPGSLLKTALASTPLGSIDA</sequence>
<comment type="subcellular location">
    <subcellularLocation>
        <location evidence="1 8">Nucleus</location>
    </subcellularLocation>
</comment>
<evidence type="ECO:0000313" key="9">
    <source>
        <dbReference type="EMBL" id="TID21043.1"/>
    </source>
</evidence>
<reference evidence="9 10" key="1">
    <citation type="journal article" date="2019" name="Front. Genet.">
        <title>Whole-Genome Sequencing of the Opportunistic Yeast Pathogen Candida inconspicua Uncovers Its Hybrid Origin.</title>
        <authorList>
            <person name="Mixao V."/>
            <person name="Hansen A.P."/>
            <person name="Saus E."/>
            <person name="Boekhout T."/>
            <person name="Lass-Florl C."/>
            <person name="Gabaldon T."/>
        </authorList>
    </citation>
    <scope>NUCLEOTIDE SEQUENCE [LARGE SCALE GENOMIC DNA]</scope>
    <source>
        <strain evidence="9 10">CBS 180</strain>
    </source>
</reference>
<keyword evidence="4 8" id="KW-0805">Transcription regulation</keyword>
<evidence type="ECO:0000256" key="3">
    <source>
        <dbReference type="ARBA" id="ARBA00020634"/>
    </source>
</evidence>
<dbReference type="GO" id="GO:0006357">
    <property type="term" value="P:regulation of transcription by RNA polymerase II"/>
    <property type="evidence" value="ECO:0007669"/>
    <property type="project" value="InterPro"/>
</dbReference>
<dbReference type="InterPro" id="IPR007018">
    <property type="entry name" value="Mediator_Med6"/>
</dbReference>
<dbReference type="Pfam" id="PF04934">
    <property type="entry name" value="Med6"/>
    <property type="match status" value="1"/>
</dbReference>
<protein>
    <recommendedName>
        <fullName evidence="3 8">Mediator of RNA polymerase II transcription subunit 6</fullName>
    </recommendedName>
    <alternativeName>
        <fullName evidence="7 8">Mediator complex subunit 6</fullName>
    </alternativeName>
</protein>
<evidence type="ECO:0000256" key="4">
    <source>
        <dbReference type="ARBA" id="ARBA00023015"/>
    </source>
</evidence>
<gene>
    <name evidence="8" type="primary">MED6</name>
    <name evidence="9" type="ORF">CANINC_003538</name>
</gene>
<dbReference type="GO" id="GO:0003712">
    <property type="term" value="F:transcription coregulator activity"/>
    <property type="evidence" value="ECO:0007669"/>
    <property type="project" value="InterPro"/>
</dbReference>
<evidence type="ECO:0000256" key="1">
    <source>
        <dbReference type="ARBA" id="ARBA00004123"/>
    </source>
</evidence>
<evidence type="ECO:0000256" key="8">
    <source>
        <dbReference type="RuleBase" id="RU364143"/>
    </source>
</evidence>
<keyword evidence="6 8" id="KW-0539">Nucleus</keyword>
<comment type="similarity">
    <text evidence="2 8">Belongs to the Mediator complex subunit 6 family.</text>
</comment>
<comment type="subunit">
    <text evidence="8">Component of the Mediator complex.</text>
</comment>
<keyword evidence="8" id="KW-0010">Activator</keyword>
<evidence type="ECO:0000256" key="2">
    <source>
        <dbReference type="ARBA" id="ARBA00007526"/>
    </source>
</evidence>
<proteinExistence type="inferred from homology"/>
<comment type="caution">
    <text evidence="9">The sequence shown here is derived from an EMBL/GenBank/DDBJ whole genome shotgun (WGS) entry which is preliminary data.</text>
</comment>
<dbReference type="EMBL" id="SELW01000567">
    <property type="protein sequence ID" value="TID21043.1"/>
    <property type="molecule type" value="Genomic_DNA"/>
</dbReference>
<evidence type="ECO:0000256" key="7">
    <source>
        <dbReference type="ARBA" id="ARBA00031259"/>
    </source>
</evidence>
<evidence type="ECO:0000256" key="6">
    <source>
        <dbReference type="ARBA" id="ARBA00023242"/>
    </source>
</evidence>
<evidence type="ECO:0000256" key="5">
    <source>
        <dbReference type="ARBA" id="ARBA00023163"/>
    </source>
</evidence>
<dbReference type="InterPro" id="IPR038566">
    <property type="entry name" value="Mediator_Med6_sf"/>
</dbReference>
<dbReference type="PANTHER" id="PTHR13104">
    <property type="entry name" value="MED-6-RELATED"/>
    <property type="match status" value="1"/>
</dbReference>
<keyword evidence="5 8" id="KW-0804">Transcription</keyword>
<dbReference type="STRING" id="52247.A0A4T0WZI5"/>
<dbReference type="OrthoDB" id="344220at2759"/>
<dbReference type="Gene3D" id="3.10.450.580">
    <property type="entry name" value="Mediator complex, subunit Med6"/>
    <property type="match status" value="1"/>
</dbReference>
<dbReference type="GO" id="GO:0016592">
    <property type="term" value="C:mediator complex"/>
    <property type="evidence" value="ECO:0007669"/>
    <property type="project" value="InterPro"/>
</dbReference>
<accession>A0A4T0WZI5</accession>
<name>A0A4T0WZI5_9ASCO</name>
<comment type="function">
    <text evidence="8">Component of the Mediator complex, a coactivator involved in the regulated transcription of nearly all RNA polymerase II-dependent genes. Mediator functions as a bridge to convey information from gene-specific regulatory proteins to the basal RNA polymerase II transcription machinery. Mediator is recruited to promoters by direct interactions with regulatory proteins and serves as a scaffold for the assembly of a functional preinitiation complex with RNA polymerase II and the general transcription factors.</text>
</comment>